<name>A0A812Z325_9DINO</name>
<gene>
    <name evidence="1" type="ORF">SNEC2469_LOCUS23974</name>
</gene>
<proteinExistence type="predicted"/>
<dbReference type="AlphaFoldDB" id="A0A812Z325"/>
<dbReference type="OrthoDB" id="421238at2759"/>
<comment type="caution">
    <text evidence="1">The sequence shown here is derived from an EMBL/GenBank/DDBJ whole genome shotgun (WGS) entry which is preliminary data.</text>
</comment>
<accession>A0A812Z325</accession>
<dbReference type="Proteomes" id="UP000601435">
    <property type="component" value="Unassembled WGS sequence"/>
</dbReference>
<protein>
    <submittedName>
        <fullName evidence="1">Uncharacterized protein</fullName>
    </submittedName>
</protein>
<reference evidence="1" key="1">
    <citation type="submission" date="2021-02" db="EMBL/GenBank/DDBJ databases">
        <authorList>
            <person name="Dougan E. K."/>
            <person name="Rhodes N."/>
            <person name="Thang M."/>
            <person name="Chan C."/>
        </authorList>
    </citation>
    <scope>NUCLEOTIDE SEQUENCE</scope>
</reference>
<evidence type="ECO:0000313" key="2">
    <source>
        <dbReference type="Proteomes" id="UP000601435"/>
    </source>
</evidence>
<dbReference type="EMBL" id="CAJNJA010045474">
    <property type="protein sequence ID" value="CAE7809853.1"/>
    <property type="molecule type" value="Genomic_DNA"/>
</dbReference>
<organism evidence="1 2">
    <name type="scientific">Symbiodinium necroappetens</name>
    <dbReference type="NCBI Taxonomy" id="1628268"/>
    <lineage>
        <taxon>Eukaryota</taxon>
        <taxon>Sar</taxon>
        <taxon>Alveolata</taxon>
        <taxon>Dinophyceae</taxon>
        <taxon>Suessiales</taxon>
        <taxon>Symbiodiniaceae</taxon>
        <taxon>Symbiodinium</taxon>
    </lineage>
</organism>
<sequence>MQALYADDDADGVSAAELAANFMELKGWTATCRLCHKTPTLDQCRAHIISTVHQRRMRYAGLDPLSHLPDDQLEFAVVENNTAICSLCGKQMQESHLYSNMHQKRAMRARTKNRLRDREALTLALVQDPKQTTIRFVAPSPPADEEPPHGNEIDADREVLRLLRQRRSPQGWQELDRRASAWLRTTPPTWSSEAIDY</sequence>
<keyword evidence="2" id="KW-1185">Reference proteome</keyword>
<evidence type="ECO:0000313" key="1">
    <source>
        <dbReference type="EMBL" id="CAE7809853.1"/>
    </source>
</evidence>